<dbReference type="AlphaFoldDB" id="A0A3S4LGS7"/>
<dbReference type="Proteomes" id="UP000275777">
    <property type="component" value="Chromosome"/>
</dbReference>
<proteinExistence type="predicted"/>
<evidence type="ECO:0000313" key="2">
    <source>
        <dbReference type="Proteomes" id="UP000275777"/>
    </source>
</evidence>
<dbReference type="EMBL" id="LR134182">
    <property type="protein sequence ID" value="VEB40437.1"/>
    <property type="molecule type" value="Genomic_DNA"/>
</dbReference>
<protein>
    <submittedName>
        <fullName evidence="1">Uncharacterized protein</fullName>
    </submittedName>
</protein>
<gene>
    <name evidence="1" type="ORF">NCTC9695_00836</name>
</gene>
<reference evidence="1 2" key="1">
    <citation type="submission" date="2018-12" db="EMBL/GenBank/DDBJ databases">
        <authorList>
            <consortium name="Pathogen Informatics"/>
        </authorList>
    </citation>
    <scope>NUCLEOTIDE SEQUENCE [LARGE SCALE GENOMIC DNA]</scope>
    <source>
        <strain evidence="1 2">NCTC9695</strain>
    </source>
</reference>
<accession>A0A3S4LGS7</accession>
<organism evidence="1 2">
    <name type="scientific">Chromobacterium violaceum</name>
    <dbReference type="NCBI Taxonomy" id="536"/>
    <lineage>
        <taxon>Bacteria</taxon>
        <taxon>Pseudomonadati</taxon>
        <taxon>Pseudomonadota</taxon>
        <taxon>Betaproteobacteria</taxon>
        <taxon>Neisseriales</taxon>
        <taxon>Chromobacteriaceae</taxon>
        <taxon>Chromobacterium</taxon>
    </lineage>
</organism>
<sequence length="30" mass="3385">MQVDIERLVADFGGPSHLADELNRLFPTSR</sequence>
<evidence type="ECO:0000313" key="1">
    <source>
        <dbReference type="EMBL" id="VEB40437.1"/>
    </source>
</evidence>
<name>A0A3S4LGS7_CHRVL</name>